<feature type="transmembrane region" description="Helical" evidence="9">
    <location>
        <begin position="37"/>
        <end position="59"/>
    </location>
</feature>
<gene>
    <name evidence="10" type="ORF">OJ997_23910</name>
</gene>
<evidence type="ECO:0000256" key="1">
    <source>
        <dbReference type="ARBA" id="ARBA00004651"/>
    </source>
</evidence>
<keyword evidence="6 9" id="KW-1133">Transmembrane helix</keyword>
<comment type="subcellular location">
    <subcellularLocation>
        <location evidence="1">Cell membrane</location>
        <topology evidence="1">Multi-pass membrane protein</topology>
    </subcellularLocation>
</comment>
<feature type="transmembrane region" description="Helical" evidence="9">
    <location>
        <begin position="101"/>
        <end position="124"/>
    </location>
</feature>
<accession>A0A9X3SHQ8</accession>
<dbReference type="GO" id="GO:0022857">
    <property type="term" value="F:transmembrane transporter activity"/>
    <property type="evidence" value="ECO:0007669"/>
    <property type="project" value="InterPro"/>
</dbReference>
<feature type="transmembrane region" description="Helical" evidence="9">
    <location>
        <begin position="6"/>
        <end position="30"/>
    </location>
</feature>
<comment type="caution">
    <text evidence="10">The sequence shown here is derived from an EMBL/GenBank/DDBJ whole genome shotgun (WGS) entry which is preliminary data.</text>
</comment>
<sequence>MSGAVAIQALVTGLATGAAYGLIALGFALVHRLTGTLAFAHGDVVTGGVLIGVLALLGATPIATPLGAGKAVALVLVALVAGALLSVAVYVVAVRPLRAHALAWVAGALAAGLAVRELLGVAFIQEAYALPDPLGTPGVLGLGDGVTVPVRALEVLAIGLAAGVLVERLLALTGAGAVMRAVADDAGAAALLGVPTERVVLAAFALAGALAGLAGVLIAPAAPIGVGDGVLLGLKAITAALLFRLASLPLVLAGGLVLGAAEGLILAWPGLGARWADIAILALLAVLAATRPRGGLAPA</sequence>
<dbReference type="EMBL" id="JAPDDP010000052">
    <property type="protein sequence ID" value="MDA0183377.1"/>
    <property type="molecule type" value="Genomic_DNA"/>
</dbReference>
<keyword evidence="7 9" id="KW-0472">Membrane</keyword>
<evidence type="ECO:0000256" key="3">
    <source>
        <dbReference type="ARBA" id="ARBA00022475"/>
    </source>
</evidence>
<feature type="transmembrane region" description="Helical" evidence="9">
    <location>
        <begin position="274"/>
        <end position="290"/>
    </location>
</feature>
<dbReference type="PANTHER" id="PTHR11795">
    <property type="entry name" value="BRANCHED-CHAIN AMINO ACID TRANSPORT SYSTEM PERMEASE PROTEIN LIVH"/>
    <property type="match status" value="1"/>
</dbReference>
<dbReference type="AlphaFoldDB" id="A0A9X3SHQ8"/>
<comment type="similarity">
    <text evidence="8">Belongs to the binding-protein-dependent transport system permease family. LivHM subfamily.</text>
</comment>
<dbReference type="PANTHER" id="PTHR11795:SF450">
    <property type="entry name" value="ABC TRANSPORTER PERMEASE PROTEIN"/>
    <property type="match status" value="1"/>
</dbReference>
<evidence type="ECO:0000256" key="4">
    <source>
        <dbReference type="ARBA" id="ARBA00022692"/>
    </source>
</evidence>
<feature type="transmembrane region" description="Helical" evidence="9">
    <location>
        <begin position="199"/>
        <end position="218"/>
    </location>
</feature>
<dbReference type="Pfam" id="PF02653">
    <property type="entry name" value="BPD_transp_2"/>
    <property type="match status" value="1"/>
</dbReference>
<protein>
    <recommendedName>
        <fullName evidence="12">Branched-chain amino acid ABC transporter permease</fullName>
    </recommendedName>
</protein>
<dbReference type="InterPro" id="IPR001851">
    <property type="entry name" value="ABC_transp_permease"/>
</dbReference>
<evidence type="ECO:0000256" key="7">
    <source>
        <dbReference type="ARBA" id="ARBA00023136"/>
    </source>
</evidence>
<evidence type="ECO:0000256" key="2">
    <source>
        <dbReference type="ARBA" id="ARBA00022448"/>
    </source>
</evidence>
<keyword evidence="11" id="KW-1185">Reference proteome</keyword>
<evidence type="ECO:0000256" key="5">
    <source>
        <dbReference type="ARBA" id="ARBA00022970"/>
    </source>
</evidence>
<keyword evidence="3" id="KW-1003">Cell membrane</keyword>
<evidence type="ECO:0000256" key="8">
    <source>
        <dbReference type="ARBA" id="ARBA00037998"/>
    </source>
</evidence>
<dbReference type="Proteomes" id="UP001147653">
    <property type="component" value="Unassembled WGS sequence"/>
</dbReference>
<keyword evidence="4 9" id="KW-0812">Transmembrane</keyword>
<keyword evidence="2" id="KW-0813">Transport</keyword>
<evidence type="ECO:0000256" key="9">
    <source>
        <dbReference type="SAM" id="Phobius"/>
    </source>
</evidence>
<evidence type="ECO:0008006" key="12">
    <source>
        <dbReference type="Google" id="ProtNLM"/>
    </source>
</evidence>
<dbReference type="RefSeq" id="WP_270027767.1">
    <property type="nucleotide sequence ID" value="NZ_JAPDDP010000052.1"/>
</dbReference>
<dbReference type="GO" id="GO:0005886">
    <property type="term" value="C:plasma membrane"/>
    <property type="evidence" value="ECO:0007669"/>
    <property type="project" value="UniProtKB-SubCell"/>
</dbReference>
<feature type="transmembrane region" description="Helical" evidence="9">
    <location>
        <begin position="155"/>
        <end position="178"/>
    </location>
</feature>
<evidence type="ECO:0000313" key="10">
    <source>
        <dbReference type="EMBL" id="MDA0183377.1"/>
    </source>
</evidence>
<proteinExistence type="inferred from homology"/>
<evidence type="ECO:0000256" key="6">
    <source>
        <dbReference type="ARBA" id="ARBA00022989"/>
    </source>
</evidence>
<dbReference type="InterPro" id="IPR052157">
    <property type="entry name" value="BCAA_transport_permease"/>
</dbReference>
<reference evidence="10" key="1">
    <citation type="submission" date="2022-10" db="EMBL/GenBank/DDBJ databases">
        <title>The WGS of Solirubrobacter phytolaccae KCTC 29190.</title>
        <authorList>
            <person name="Jiang Z."/>
        </authorList>
    </citation>
    <scope>NUCLEOTIDE SEQUENCE</scope>
    <source>
        <strain evidence="10">KCTC 29190</strain>
    </source>
</reference>
<keyword evidence="5" id="KW-0029">Amino-acid transport</keyword>
<feature type="transmembrane region" description="Helical" evidence="9">
    <location>
        <begin position="71"/>
        <end position="94"/>
    </location>
</feature>
<name>A0A9X3SHQ8_9ACTN</name>
<evidence type="ECO:0000313" key="11">
    <source>
        <dbReference type="Proteomes" id="UP001147653"/>
    </source>
</evidence>
<dbReference type="GO" id="GO:0006865">
    <property type="term" value="P:amino acid transport"/>
    <property type="evidence" value="ECO:0007669"/>
    <property type="project" value="UniProtKB-KW"/>
</dbReference>
<organism evidence="10 11">
    <name type="scientific">Solirubrobacter phytolaccae</name>
    <dbReference type="NCBI Taxonomy" id="1404360"/>
    <lineage>
        <taxon>Bacteria</taxon>
        <taxon>Bacillati</taxon>
        <taxon>Actinomycetota</taxon>
        <taxon>Thermoleophilia</taxon>
        <taxon>Solirubrobacterales</taxon>
        <taxon>Solirubrobacteraceae</taxon>
        <taxon>Solirubrobacter</taxon>
    </lineage>
</organism>